<dbReference type="Proteomes" id="UP000033934">
    <property type="component" value="Unassembled WGS sequence"/>
</dbReference>
<dbReference type="PANTHER" id="PTHR30308">
    <property type="entry name" value="TMRNA-BINDING COMPONENT OF TRANS-TRANSLATION TAGGING COMPLEX"/>
    <property type="match status" value="1"/>
</dbReference>
<evidence type="ECO:0000256" key="4">
    <source>
        <dbReference type="SAM" id="MobiDB-lite"/>
    </source>
</evidence>
<reference evidence="5 6" key="1">
    <citation type="journal article" date="2015" name="Nature">
        <title>rRNA introns, odd ribosomes, and small enigmatic genomes across a large radiation of phyla.</title>
        <authorList>
            <person name="Brown C.T."/>
            <person name="Hug L.A."/>
            <person name="Thomas B.C."/>
            <person name="Sharon I."/>
            <person name="Castelle C.J."/>
            <person name="Singh A."/>
            <person name="Wilkins M.J."/>
            <person name="Williams K.H."/>
            <person name="Banfield J.F."/>
        </authorList>
    </citation>
    <scope>NUCLEOTIDE SEQUENCE [LARGE SCALE GENOMIC DNA]</scope>
</reference>
<proteinExistence type="inferred from homology"/>
<accession>A0A0G0L772</accession>
<gene>
    <name evidence="3" type="primary">smpB</name>
    <name evidence="5" type="ORF">UT11_C0045G0004</name>
</gene>
<dbReference type="HAMAP" id="MF_00023">
    <property type="entry name" value="SmpB"/>
    <property type="match status" value="1"/>
</dbReference>
<organism evidence="5 6">
    <name type="scientific">Berkelbacteria bacterium GW2011_GWA2_38_9</name>
    <dbReference type="NCBI Taxonomy" id="1618334"/>
    <lineage>
        <taxon>Bacteria</taxon>
        <taxon>Candidatus Berkelbacteria</taxon>
    </lineage>
</organism>
<comment type="subcellular location">
    <subcellularLocation>
        <location evidence="3">Cytoplasm</location>
    </subcellularLocation>
    <text evidence="3">The tmRNA-SmpB complex associates with stalled 70S ribosomes.</text>
</comment>
<keyword evidence="2 3" id="KW-0694">RNA-binding</keyword>
<dbReference type="InterPro" id="IPR000037">
    <property type="entry name" value="SsrA-bd_prot"/>
</dbReference>
<dbReference type="SUPFAM" id="SSF74982">
    <property type="entry name" value="Small protein B (SmpB)"/>
    <property type="match status" value="1"/>
</dbReference>
<evidence type="ECO:0000256" key="2">
    <source>
        <dbReference type="ARBA" id="ARBA00022884"/>
    </source>
</evidence>
<dbReference type="Gene3D" id="2.40.280.10">
    <property type="match status" value="1"/>
</dbReference>
<dbReference type="PANTHER" id="PTHR30308:SF2">
    <property type="entry name" value="SSRA-BINDING PROTEIN"/>
    <property type="match status" value="1"/>
</dbReference>
<comment type="caution">
    <text evidence="5">The sequence shown here is derived from an EMBL/GenBank/DDBJ whole genome shotgun (WGS) entry which is preliminary data.</text>
</comment>
<evidence type="ECO:0000313" key="5">
    <source>
        <dbReference type="EMBL" id="KKQ87878.1"/>
    </source>
</evidence>
<evidence type="ECO:0000313" key="6">
    <source>
        <dbReference type="Proteomes" id="UP000033934"/>
    </source>
</evidence>
<dbReference type="Pfam" id="PF01668">
    <property type="entry name" value="SmpB"/>
    <property type="match status" value="1"/>
</dbReference>
<dbReference type="InterPro" id="IPR023620">
    <property type="entry name" value="SmpB"/>
</dbReference>
<dbReference type="GO" id="GO:0003723">
    <property type="term" value="F:RNA binding"/>
    <property type="evidence" value="ECO:0007669"/>
    <property type="project" value="UniProtKB-UniRule"/>
</dbReference>
<dbReference type="AlphaFoldDB" id="A0A0G0L772"/>
<dbReference type="GO" id="GO:0070929">
    <property type="term" value="P:trans-translation"/>
    <property type="evidence" value="ECO:0007669"/>
    <property type="project" value="UniProtKB-UniRule"/>
</dbReference>
<dbReference type="GO" id="GO:0005829">
    <property type="term" value="C:cytosol"/>
    <property type="evidence" value="ECO:0007669"/>
    <property type="project" value="TreeGrafter"/>
</dbReference>
<evidence type="ECO:0000256" key="1">
    <source>
        <dbReference type="ARBA" id="ARBA00022490"/>
    </source>
</evidence>
<dbReference type="NCBIfam" id="NF003843">
    <property type="entry name" value="PRK05422.1"/>
    <property type="match status" value="1"/>
</dbReference>
<keyword evidence="1 3" id="KW-0963">Cytoplasm</keyword>
<dbReference type="EMBL" id="LBVO01000045">
    <property type="protein sequence ID" value="KKQ87878.1"/>
    <property type="molecule type" value="Genomic_DNA"/>
</dbReference>
<comment type="similarity">
    <text evidence="3">Belongs to the SmpB family.</text>
</comment>
<sequence>MSDILIHNRRARFQYQITESFEVGIALISNEATFIRKGHMDINGCYARVITNSKGQTEVWLVGSRIAHFEDADRSRKLLLKRKEISRLIGLVQAKSLTLVPLKIYSKKGKIKVELGIAKGKEHGDRREEIKQRDLDRQLRRAERER</sequence>
<comment type="function">
    <text evidence="3">Required for rescue of stalled ribosomes mediated by trans-translation. Binds to transfer-messenger RNA (tmRNA), required for stable association of tmRNA with ribosomes. tmRNA and SmpB together mimic tRNA shape, replacing the anticodon stem-loop with SmpB. tmRNA is encoded by the ssrA gene; the 2 termini fold to resemble tRNA(Ala) and it encodes a 'tag peptide', a short internal open reading frame. During trans-translation Ala-aminoacylated tmRNA acts like a tRNA, entering the A-site of stalled ribosomes, displacing the stalled mRNA. The ribosome then switches to translate the ORF on the tmRNA; the nascent peptide is terminated with the 'tag peptide' encoded by the tmRNA and targeted for degradation. The ribosome is freed to recommence translation, which seems to be the essential function of trans-translation.</text>
</comment>
<name>A0A0G0L772_9BACT</name>
<protein>
    <recommendedName>
        <fullName evidence="3">SsrA-binding protein</fullName>
    </recommendedName>
    <alternativeName>
        <fullName evidence="3">Small protein B</fullName>
    </alternativeName>
</protein>
<dbReference type="GO" id="GO:0070930">
    <property type="term" value="P:trans-translation-dependent protein tagging"/>
    <property type="evidence" value="ECO:0007669"/>
    <property type="project" value="TreeGrafter"/>
</dbReference>
<feature type="region of interest" description="Disordered" evidence="4">
    <location>
        <begin position="126"/>
        <end position="146"/>
    </location>
</feature>
<evidence type="ECO:0000256" key="3">
    <source>
        <dbReference type="HAMAP-Rule" id="MF_00023"/>
    </source>
</evidence>